<dbReference type="GO" id="GO:0016301">
    <property type="term" value="F:kinase activity"/>
    <property type="evidence" value="ECO:0007669"/>
    <property type="project" value="UniProtKB-KW"/>
</dbReference>
<dbReference type="InterPro" id="IPR027417">
    <property type="entry name" value="P-loop_NTPase"/>
</dbReference>
<proteinExistence type="predicted"/>
<organism evidence="1 2">
    <name type="scientific">Treponema rectale</name>
    <dbReference type="NCBI Taxonomy" id="744512"/>
    <lineage>
        <taxon>Bacteria</taxon>
        <taxon>Pseudomonadati</taxon>
        <taxon>Spirochaetota</taxon>
        <taxon>Spirochaetia</taxon>
        <taxon>Spirochaetales</taxon>
        <taxon>Treponemataceae</taxon>
        <taxon>Treponema</taxon>
    </lineage>
</organism>
<reference evidence="1 2" key="1">
    <citation type="submission" date="2020-08" db="EMBL/GenBank/DDBJ databases">
        <title>Genomic Encyclopedia of Type Strains, Phase IV (KMG-IV): sequencing the most valuable type-strain genomes for metagenomic binning, comparative biology and taxonomic classification.</title>
        <authorList>
            <person name="Goeker M."/>
        </authorList>
    </citation>
    <scope>NUCLEOTIDE SEQUENCE [LARGE SCALE GENOMIC DNA]</scope>
    <source>
        <strain evidence="1 2">DSM 103679</strain>
    </source>
</reference>
<sequence>MSIFHRLLNHSISVYALVGESGTGKSFRAKLLTQKYGIEAIIDDGLLIQDEKILAGRSAKHEKTYLGAVRIALFDDKEHRDEVAKVLLKSKIKKILLLGTSEKMVTKIATRLQLPPPEKIIKIEDIASREEIEKAIRSRQIEGKHVIPVPAIEVKKTYSQIFYKSIREIISKSSHKIFKRKESSLSEKSIVTPEFSKKGRIEISEAALSQMTMHCINEFDQAVKVKKLNIKTDSHGYRLIVTVDVPFGKQLTGEIRNMQQYIVENIERFTGILIEEVSIVIDKITMVKAETPADSPVPAFKKIFSKKNKA</sequence>
<protein>
    <submittedName>
        <fullName evidence="1">Putative alkaline shock family protein YloU/adenylate kinase family enzyme</fullName>
    </submittedName>
</protein>
<gene>
    <name evidence="1" type="ORF">HNP77_000709</name>
</gene>
<evidence type="ECO:0000313" key="2">
    <source>
        <dbReference type="Proteomes" id="UP000578697"/>
    </source>
</evidence>
<keyword evidence="2" id="KW-1185">Reference proteome</keyword>
<keyword evidence="1" id="KW-0418">Kinase</keyword>
<keyword evidence="1" id="KW-0808">Transferase</keyword>
<accession>A0A840SC52</accession>
<dbReference type="EMBL" id="JACHFR010000001">
    <property type="protein sequence ID" value="MBB5218365.1"/>
    <property type="molecule type" value="Genomic_DNA"/>
</dbReference>
<dbReference type="SUPFAM" id="SSF52540">
    <property type="entry name" value="P-loop containing nucleoside triphosphate hydrolases"/>
    <property type="match status" value="1"/>
</dbReference>
<dbReference type="Proteomes" id="UP000578697">
    <property type="component" value="Unassembled WGS sequence"/>
</dbReference>
<comment type="caution">
    <text evidence="1">The sequence shown here is derived from an EMBL/GenBank/DDBJ whole genome shotgun (WGS) entry which is preliminary data.</text>
</comment>
<dbReference type="RefSeq" id="WP_246428845.1">
    <property type="nucleotide sequence ID" value="NZ_JACHFR010000001.1"/>
</dbReference>
<name>A0A840SC52_9SPIR</name>
<evidence type="ECO:0000313" key="1">
    <source>
        <dbReference type="EMBL" id="MBB5218365.1"/>
    </source>
</evidence>
<dbReference type="AlphaFoldDB" id="A0A840SC52"/>